<keyword evidence="4" id="KW-0547">Nucleotide-binding</keyword>
<dbReference type="FunFam" id="1.10.730.10:FF:000002">
    <property type="entry name" value="Leucine--tRNA ligase"/>
    <property type="match status" value="1"/>
</dbReference>
<feature type="non-terminal residue" evidence="10">
    <location>
        <position position="1"/>
    </location>
</feature>
<organism evidence="10">
    <name type="scientific">mine drainage metagenome</name>
    <dbReference type="NCBI Taxonomy" id="410659"/>
    <lineage>
        <taxon>unclassified sequences</taxon>
        <taxon>metagenomes</taxon>
        <taxon>ecological metagenomes</taxon>
    </lineage>
</organism>
<dbReference type="InterPro" id="IPR002302">
    <property type="entry name" value="Leu-tRNA-ligase"/>
</dbReference>
<evidence type="ECO:0000256" key="7">
    <source>
        <dbReference type="ARBA" id="ARBA00023146"/>
    </source>
</evidence>
<dbReference type="GO" id="GO:0005829">
    <property type="term" value="C:cytosol"/>
    <property type="evidence" value="ECO:0007669"/>
    <property type="project" value="TreeGrafter"/>
</dbReference>
<comment type="similarity">
    <text evidence="1">Belongs to the class-I aminoacyl-tRNA synthetase family.</text>
</comment>
<dbReference type="InterPro" id="IPR013155">
    <property type="entry name" value="M/V/L/I-tRNA-synth_anticd-bd"/>
</dbReference>
<keyword evidence="7 10" id="KW-0030">Aminoacyl-tRNA synthetase</keyword>
<comment type="catalytic activity">
    <reaction evidence="8">
        <text>tRNA(Leu) + L-leucine + ATP = L-leucyl-tRNA(Leu) + AMP + diphosphate</text>
        <dbReference type="Rhea" id="RHEA:11688"/>
        <dbReference type="Rhea" id="RHEA-COMP:9613"/>
        <dbReference type="Rhea" id="RHEA-COMP:9622"/>
        <dbReference type="ChEBI" id="CHEBI:30616"/>
        <dbReference type="ChEBI" id="CHEBI:33019"/>
        <dbReference type="ChEBI" id="CHEBI:57427"/>
        <dbReference type="ChEBI" id="CHEBI:78442"/>
        <dbReference type="ChEBI" id="CHEBI:78494"/>
        <dbReference type="ChEBI" id="CHEBI:456215"/>
        <dbReference type="EC" id="6.1.1.4"/>
    </reaction>
</comment>
<evidence type="ECO:0000256" key="2">
    <source>
        <dbReference type="ARBA" id="ARBA00013164"/>
    </source>
</evidence>
<name>T0Y604_9ZZZZ</name>
<evidence type="ECO:0000256" key="1">
    <source>
        <dbReference type="ARBA" id="ARBA00005594"/>
    </source>
</evidence>
<sequence length="146" mass="16407">HQDDKPDQRGETELNYLIHSSIKKTSEDLVSLSFNTAIAAQMECLNSLYKLKDKTGFGNKQAWDFAINTILQLLAPFAPHVAEELWQALGHKDSIHTSAWPTHDDKYLQKSTIMIVVQVNGKLKAQFEVSLGISQQEIIELAKIST</sequence>
<dbReference type="AlphaFoldDB" id="T0Y604"/>
<comment type="caution">
    <text evidence="10">The sequence shown here is derived from an EMBL/GenBank/DDBJ whole genome shotgun (WGS) entry which is preliminary data.</text>
</comment>
<dbReference type="EC" id="6.1.1.4" evidence="2"/>
<dbReference type="GO" id="GO:0006429">
    <property type="term" value="P:leucyl-tRNA aminoacylation"/>
    <property type="evidence" value="ECO:0007669"/>
    <property type="project" value="InterPro"/>
</dbReference>
<dbReference type="Gene3D" id="1.10.730.10">
    <property type="entry name" value="Isoleucyl-tRNA Synthetase, Domain 1"/>
    <property type="match status" value="1"/>
</dbReference>
<evidence type="ECO:0000256" key="8">
    <source>
        <dbReference type="ARBA" id="ARBA00047469"/>
    </source>
</evidence>
<protein>
    <recommendedName>
        <fullName evidence="2">leucine--tRNA ligase</fullName>
        <ecNumber evidence="2">6.1.1.4</ecNumber>
    </recommendedName>
</protein>
<gene>
    <name evidence="10" type="ORF">B1A_20328</name>
</gene>
<proteinExistence type="inferred from homology"/>
<accession>T0Y604</accession>
<feature type="domain" description="Methionyl/Valyl/Leucyl/Isoleucyl-tRNA synthetase anticodon-binding" evidence="9">
    <location>
        <begin position="17"/>
        <end position="134"/>
    </location>
</feature>
<dbReference type="GO" id="GO:0004823">
    <property type="term" value="F:leucine-tRNA ligase activity"/>
    <property type="evidence" value="ECO:0007669"/>
    <property type="project" value="UniProtKB-EC"/>
</dbReference>
<evidence type="ECO:0000259" key="9">
    <source>
        <dbReference type="Pfam" id="PF08264"/>
    </source>
</evidence>
<dbReference type="SUPFAM" id="SSF47323">
    <property type="entry name" value="Anticodon-binding domain of a subclass of class I aminoacyl-tRNA synthetases"/>
    <property type="match status" value="1"/>
</dbReference>
<dbReference type="GO" id="GO:0005524">
    <property type="term" value="F:ATP binding"/>
    <property type="evidence" value="ECO:0007669"/>
    <property type="project" value="UniProtKB-KW"/>
</dbReference>
<keyword evidence="3 10" id="KW-0436">Ligase</keyword>
<evidence type="ECO:0000256" key="5">
    <source>
        <dbReference type="ARBA" id="ARBA00022840"/>
    </source>
</evidence>
<reference evidence="10" key="2">
    <citation type="journal article" date="2014" name="ISME J.">
        <title>Microbial stratification in low pH oxic and suboxic macroscopic growths along an acid mine drainage.</title>
        <authorList>
            <person name="Mendez-Garcia C."/>
            <person name="Mesa V."/>
            <person name="Sprenger R.R."/>
            <person name="Richter M."/>
            <person name="Diez M.S."/>
            <person name="Solano J."/>
            <person name="Bargiela R."/>
            <person name="Golyshina O.V."/>
            <person name="Manteca A."/>
            <person name="Ramos J.L."/>
            <person name="Gallego J.R."/>
            <person name="Llorente I."/>
            <person name="Martins Dos Santos V.A."/>
            <person name="Jensen O.N."/>
            <person name="Pelaez A.I."/>
            <person name="Sanchez J."/>
            <person name="Ferrer M."/>
        </authorList>
    </citation>
    <scope>NUCLEOTIDE SEQUENCE</scope>
</reference>
<keyword evidence="6" id="KW-0648">Protein biosynthesis</keyword>
<evidence type="ECO:0000256" key="3">
    <source>
        <dbReference type="ARBA" id="ARBA00022598"/>
    </source>
</evidence>
<evidence type="ECO:0000256" key="6">
    <source>
        <dbReference type="ARBA" id="ARBA00022917"/>
    </source>
</evidence>
<dbReference type="EMBL" id="AUZX01015001">
    <property type="protein sequence ID" value="EQD30556.1"/>
    <property type="molecule type" value="Genomic_DNA"/>
</dbReference>
<keyword evidence="5" id="KW-0067">ATP-binding</keyword>
<dbReference type="Pfam" id="PF08264">
    <property type="entry name" value="Anticodon_1"/>
    <property type="match status" value="1"/>
</dbReference>
<evidence type="ECO:0000313" key="10">
    <source>
        <dbReference type="EMBL" id="EQD30556.1"/>
    </source>
</evidence>
<dbReference type="CDD" id="cd07958">
    <property type="entry name" value="Anticodon_Ia_Leu_BEm"/>
    <property type="match status" value="1"/>
</dbReference>
<dbReference type="PANTHER" id="PTHR43740:SF2">
    <property type="entry name" value="LEUCINE--TRNA LIGASE, MITOCHONDRIAL"/>
    <property type="match status" value="1"/>
</dbReference>
<reference evidence="10" key="1">
    <citation type="submission" date="2013-08" db="EMBL/GenBank/DDBJ databases">
        <authorList>
            <person name="Mendez C."/>
            <person name="Richter M."/>
            <person name="Ferrer M."/>
            <person name="Sanchez J."/>
        </authorList>
    </citation>
    <scope>NUCLEOTIDE SEQUENCE</scope>
</reference>
<evidence type="ECO:0000256" key="4">
    <source>
        <dbReference type="ARBA" id="ARBA00022741"/>
    </source>
</evidence>
<dbReference type="InterPro" id="IPR009080">
    <property type="entry name" value="tRNAsynth_Ia_anticodon-bd"/>
</dbReference>
<dbReference type="PANTHER" id="PTHR43740">
    <property type="entry name" value="LEUCYL-TRNA SYNTHETASE"/>
    <property type="match status" value="1"/>
</dbReference>